<dbReference type="InterPro" id="IPR002201">
    <property type="entry name" value="Glyco_trans_9"/>
</dbReference>
<gene>
    <name evidence="3" type="ORF">Bcop_1673</name>
</gene>
<dbReference type="Pfam" id="PF01075">
    <property type="entry name" value="Glyco_transf_9"/>
    <property type="match status" value="1"/>
</dbReference>
<protein>
    <submittedName>
        <fullName evidence="3">Glycosyl transferase family 9</fullName>
    </submittedName>
</protein>
<dbReference type="AlphaFoldDB" id="F3ZQZ2"/>
<dbReference type="GO" id="GO:0005829">
    <property type="term" value="C:cytosol"/>
    <property type="evidence" value="ECO:0007669"/>
    <property type="project" value="TreeGrafter"/>
</dbReference>
<evidence type="ECO:0000256" key="1">
    <source>
        <dbReference type="ARBA" id="ARBA00022676"/>
    </source>
</evidence>
<keyword evidence="4" id="KW-1185">Reference proteome</keyword>
<dbReference type="STRING" id="679937.Bcop_1673"/>
<dbReference type="EMBL" id="CM001167">
    <property type="protein sequence ID" value="EGJ71865.1"/>
    <property type="molecule type" value="Genomic_DNA"/>
</dbReference>
<evidence type="ECO:0000313" key="4">
    <source>
        <dbReference type="Proteomes" id="UP000018439"/>
    </source>
</evidence>
<sequence length="344" mass="39720">MKKEINALRKKILYSLTKHIGTSIHKNDLSALQASGKPIRILINRPNSRLGNLLMITPLLQEIEDVFPQAKVDLFVRGGVASILYKNYNQVDHILTLPGKPFKNLYKYLKSWFKIRKEHYDLVLNTMPDSSSGRLSTFFARATYRSFGESDAALEQKYPDYRHMAKYPVYNFRQIIHNEKVKNIPELSLNLSTEEIHRGEEIYRSLVKNNKPTLFFYTYATGKKCFTKEWWKQFYNQLEQTFPEYNLIEVLPKENISQIDFKAASYYSKNLREMSAVLSCGALFLTADCGVMHLASASRIPTLALFNITPIEVYRPYNVGSKAVNSGEVSVTEILKLMQEMLIE</sequence>
<dbReference type="Gene3D" id="3.40.50.2000">
    <property type="entry name" value="Glycogen Phosphorylase B"/>
    <property type="match status" value="2"/>
</dbReference>
<proteinExistence type="predicted"/>
<dbReference type="SUPFAM" id="SSF53756">
    <property type="entry name" value="UDP-Glycosyltransferase/glycogen phosphorylase"/>
    <property type="match status" value="1"/>
</dbReference>
<evidence type="ECO:0000313" key="3">
    <source>
        <dbReference type="EMBL" id="EGJ71865.1"/>
    </source>
</evidence>
<keyword evidence="1" id="KW-0328">Glycosyltransferase</keyword>
<dbReference type="HOGENOM" id="CLU_065146_0_0_10"/>
<dbReference type="PANTHER" id="PTHR30160">
    <property type="entry name" value="TETRAACYLDISACCHARIDE 4'-KINASE-RELATED"/>
    <property type="match status" value="1"/>
</dbReference>
<dbReference type="CDD" id="cd03789">
    <property type="entry name" value="GT9_LPS_heptosyltransferase"/>
    <property type="match status" value="1"/>
</dbReference>
<accession>F3ZQZ2</accession>
<organism evidence="3 4">
    <name type="scientific">Bacteroides coprosuis DSM 18011</name>
    <dbReference type="NCBI Taxonomy" id="679937"/>
    <lineage>
        <taxon>Bacteria</taxon>
        <taxon>Pseudomonadati</taxon>
        <taxon>Bacteroidota</taxon>
        <taxon>Bacteroidia</taxon>
        <taxon>Bacteroidales</taxon>
        <taxon>Bacteroidaceae</taxon>
        <taxon>Bacteroides</taxon>
    </lineage>
</organism>
<dbReference type="Proteomes" id="UP000018439">
    <property type="component" value="Chromosome"/>
</dbReference>
<name>F3ZQZ2_9BACE</name>
<dbReference type="InterPro" id="IPR051199">
    <property type="entry name" value="LPS_LOS_Heptosyltrfase"/>
</dbReference>
<dbReference type="OrthoDB" id="9797795at2"/>
<dbReference type="PANTHER" id="PTHR30160:SF1">
    <property type="entry name" value="LIPOPOLYSACCHARIDE 1,2-N-ACETYLGLUCOSAMINETRANSFERASE-RELATED"/>
    <property type="match status" value="1"/>
</dbReference>
<reference evidence="3 4" key="1">
    <citation type="journal article" date="2011" name="Stand. Genomic Sci.">
        <title>Non-contiguous finished genome sequence of Bacteroides coprosuis type strain (PC139).</title>
        <authorList>
            <person name="Land M."/>
            <person name="Held B."/>
            <person name="Gronow S."/>
            <person name="Abt B."/>
            <person name="Lucas S."/>
            <person name="Del Rio T.G."/>
            <person name="Nolan M."/>
            <person name="Tice H."/>
            <person name="Cheng J.F."/>
            <person name="Pitluck S."/>
            <person name="Liolios K."/>
            <person name="Pagani I."/>
            <person name="Ivanova N."/>
            <person name="Mavromatis K."/>
            <person name="Mikhailova N."/>
            <person name="Pati A."/>
            <person name="Tapia R."/>
            <person name="Han C."/>
            <person name="Goodwin L."/>
            <person name="Chen A."/>
            <person name="Palaniappan K."/>
            <person name="Hauser L."/>
            <person name="Brambilla E.M."/>
            <person name="Rohde M."/>
            <person name="Goker M."/>
            <person name="Detter J.C."/>
            <person name="Woyke T."/>
            <person name="Bristow J."/>
            <person name="Eisen J.A."/>
            <person name="Markowitz V."/>
            <person name="Hugenholtz P."/>
            <person name="Kyrpides N.C."/>
            <person name="Klenk H.P."/>
            <person name="Lapidus A."/>
        </authorList>
    </citation>
    <scope>NUCLEOTIDE SEQUENCE</scope>
    <source>
        <strain evidence="3 4">DSM 18011</strain>
    </source>
</reference>
<evidence type="ECO:0000256" key="2">
    <source>
        <dbReference type="ARBA" id="ARBA00022679"/>
    </source>
</evidence>
<dbReference type="GO" id="GO:0009244">
    <property type="term" value="P:lipopolysaccharide core region biosynthetic process"/>
    <property type="evidence" value="ECO:0007669"/>
    <property type="project" value="TreeGrafter"/>
</dbReference>
<keyword evidence="2 3" id="KW-0808">Transferase</keyword>
<dbReference type="eggNOG" id="COG0859">
    <property type="taxonomic scope" value="Bacteria"/>
</dbReference>
<dbReference type="GO" id="GO:0008713">
    <property type="term" value="F:ADP-heptose-lipopolysaccharide heptosyltransferase activity"/>
    <property type="evidence" value="ECO:0007669"/>
    <property type="project" value="TreeGrafter"/>
</dbReference>